<evidence type="ECO:0000259" key="2">
    <source>
        <dbReference type="PROSITE" id="PS50112"/>
    </source>
</evidence>
<evidence type="ECO:0000259" key="3">
    <source>
        <dbReference type="PROSITE" id="PS50113"/>
    </source>
</evidence>
<dbReference type="AlphaFoldDB" id="A0A1G8LLS4"/>
<dbReference type="CDD" id="cd00130">
    <property type="entry name" value="PAS"/>
    <property type="match status" value="1"/>
</dbReference>
<dbReference type="InterPro" id="IPR000014">
    <property type="entry name" value="PAS"/>
</dbReference>
<dbReference type="RefSeq" id="WP_090694360.1">
    <property type="nucleotide sequence ID" value="NZ_CADERL010000015.1"/>
</dbReference>
<dbReference type="Gene3D" id="3.30.450.20">
    <property type="entry name" value="PAS domain"/>
    <property type="match status" value="2"/>
</dbReference>
<keyword evidence="1" id="KW-0812">Transmembrane</keyword>
<keyword evidence="1" id="KW-1133">Transmembrane helix</keyword>
<feature type="domain" description="PAS" evidence="2">
    <location>
        <begin position="198"/>
        <end position="245"/>
    </location>
</feature>
<dbReference type="SUPFAM" id="SSF55785">
    <property type="entry name" value="PYP-like sensor domain (PAS domain)"/>
    <property type="match status" value="2"/>
</dbReference>
<protein>
    <submittedName>
        <fullName evidence="4">PAS domain-containing protein</fullName>
    </submittedName>
</protein>
<organism evidence="4 5">
    <name type="scientific">Paraburkholderia phenazinium</name>
    <dbReference type="NCBI Taxonomy" id="60549"/>
    <lineage>
        <taxon>Bacteria</taxon>
        <taxon>Pseudomonadati</taxon>
        <taxon>Pseudomonadota</taxon>
        <taxon>Betaproteobacteria</taxon>
        <taxon>Burkholderiales</taxon>
        <taxon>Burkholderiaceae</taxon>
        <taxon>Paraburkholderia</taxon>
    </lineage>
</organism>
<accession>A0A1G8LLS4</accession>
<feature type="domain" description="PAC" evidence="3">
    <location>
        <begin position="149"/>
        <end position="201"/>
    </location>
</feature>
<dbReference type="OrthoDB" id="9765776at2"/>
<evidence type="ECO:0000256" key="1">
    <source>
        <dbReference type="SAM" id="Phobius"/>
    </source>
</evidence>
<dbReference type="PROSITE" id="PS50113">
    <property type="entry name" value="PAC"/>
    <property type="match status" value="1"/>
</dbReference>
<evidence type="ECO:0000313" key="5">
    <source>
        <dbReference type="Proteomes" id="UP000199706"/>
    </source>
</evidence>
<proteinExistence type="predicted"/>
<gene>
    <name evidence="4" type="ORF">SAMN05216466_12649</name>
</gene>
<dbReference type="InterPro" id="IPR000700">
    <property type="entry name" value="PAS-assoc_C"/>
</dbReference>
<dbReference type="EMBL" id="FNCJ01000026">
    <property type="protein sequence ID" value="SDI56661.1"/>
    <property type="molecule type" value="Genomic_DNA"/>
</dbReference>
<name>A0A1G8LLS4_9BURK</name>
<dbReference type="PROSITE" id="PS50112">
    <property type="entry name" value="PAS"/>
    <property type="match status" value="1"/>
</dbReference>
<sequence>MVKLKSIRVWRWKDRRSTSVKAERRFVPREAARKAITAVAVVFILSAIALSTFLALRQTREQDEALRTLHESGLLKRDLDQVQQMMLDEHGELYTQIETRAFYKRDAFSFPLRALLELTSDARGGCRQNAICPSRLADLDDMAGELSKRHFERKAFAVDGSPVWISETKLPLEDQNRAIIGVLTAYENITARRDAELALRLQSRAIDASINGLMIAEVKQNQHVIMFANAAFERITGYSASDVIGADCEDLFALAGEASKWSAIASATRC</sequence>
<dbReference type="InterPro" id="IPR035965">
    <property type="entry name" value="PAS-like_dom_sf"/>
</dbReference>
<keyword evidence="1" id="KW-0472">Membrane</keyword>
<feature type="transmembrane region" description="Helical" evidence="1">
    <location>
        <begin position="35"/>
        <end position="56"/>
    </location>
</feature>
<reference evidence="4 5" key="1">
    <citation type="submission" date="2016-10" db="EMBL/GenBank/DDBJ databases">
        <authorList>
            <person name="de Groot N.N."/>
        </authorList>
    </citation>
    <scope>NUCLEOTIDE SEQUENCE [LARGE SCALE GENOMIC DNA]</scope>
    <source>
        <strain evidence="4 5">LMG 2247</strain>
    </source>
</reference>
<dbReference type="Pfam" id="PF13426">
    <property type="entry name" value="PAS_9"/>
    <property type="match status" value="1"/>
</dbReference>
<evidence type="ECO:0000313" key="4">
    <source>
        <dbReference type="EMBL" id="SDI56661.1"/>
    </source>
</evidence>
<dbReference type="Proteomes" id="UP000199706">
    <property type="component" value="Unassembled WGS sequence"/>
</dbReference>